<dbReference type="VEuPathDB" id="TriTrypDB:BSAL_09025"/>
<keyword evidence="11" id="KW-1185">Reference proteome</keyword>
<evidence type="ECO:0000256" key="1">
    <source>
        <dbReference type="ARBA" id="ARBA00022722"/>
    </source>
</evidence>
<keyword evidence="4" id="KW-0378">Hydrolase</keyword>
<dbReference type="SMART" id="SM00547">
    <property type="entry name" value="ZnF_RBZ"/>
    <property type="match status" value="1"/>
</dbReference>
<dbReference type="CDD" id="cd18673">
    <property type="entry name" value="PIN_XRN1-2-like"/>
    <property type="match status" value="1"/>
</dbReference>
<dbReference type="AlphaFoldDB" id="A0A0S4JAB4"/>
<dbReference type="EMBL" id="CYKH01001464">
    <property type="protein sequence ID" value="CUG87179.1"/>
    <property type="molecule type" value="Genomic_DNA"/>
</dbReference>
<dbReference type="InterPro" id="IPR001876">
    <property type="entry name" value="Znf_RanBP2"/>
</dbReference>
<dbReference type="Gene3D" id="4.10.1060.10">
    <property type="entry name" value="Zinc finger, RanBP2-type"/>
    <property type="match status" value="1"/>
</dbReference>
<evidence type="ECO:0000256" key="2">
    <source>
        <dbReference type="ARBA" id="ARBA00022723"/>
    </source>
</evidence>
<evidence type="ECO:0000313" key="11">
    <source>
        <dbReference type="Proteomes" id="UP000051952"/>
    </source>
</evidence>
<dbReference type="InterPro" id="IPR027073">
    <property type="entry name" value="5_3_exoribonuclease"/>
</dbReference>
<evidence type="ECO:0000256" key="3">
    <source>
        <dbReference type="ARBA" id="ARBA00022771"/>
    </source>
</evidence>
<keyword evidence="1" id="KW-0540">Nuclease</keyword>
<evidence type="ECO:0000259" key="9">
    <source>
        <dbReference type="PROSITE" id="PS50199"/>
    </source>
</evidence>
<evidence type="ECO:0000256" key="8">
    <source>
        <dbReference type="SAM" id="MobiDB-lite"/>
    </source>
</evidence>
<dbReference type="Pfam" id="PF17846">
    <property type="entry name" value="XRN_M"/>
    <property type="match status" value="1"/>
</dbReference>
<keyword evidence="6 10" id="KW-0269">Exonuclease</keyword>
<dbReference type="PROSITE" id="PS50199">
    <property type="entry name" value="ZF_RANBP2_2"/>
    <property type="match status" value="1"/>
</dbReference>
<sequence length="1004" mass="110939">MGIPKFAAWLTRKFPDIVTKQCPPLVHGLYIDMNGIIHPCCHSEDDPSVSLRTEDEKIENVWLCVEQLVQSARPTKVLYLAMDGVAPRAKMNQQRARRYMSAVDQYGTTYAPEEHGFSAEERQKAHQELEDARASIKLGLYTDVSISKANSTGGKVDTMPTSPTSLGSMGRNSKSQEGLAAMFPEANVEDLLEDFKHAQPVAGHGAKAKEGDEDPNKFDSNCISPGTLFMTKVAQYVHKRVVDKIASTDALWSGLSVVCSDTSTPGEGEHKLIDFIRAQTSYAHMDSKNMFHTSRGGPKPAHVICGLDADLILLCLSLHLESVYIMRDVKRQGTFNQRGGGRLGKPRRGTSAVDGPHDDDAPLEDTNREEGEEASAAANVAEQVVTAALQTRTKSYEYFFVDLIGDRIVSEMRALCLATNFVVKMPTAFQNVSSSNGFIVRGPTTEEMFQKLNGKGGGDVAKVWSPCGSSFNFKLIDDFVAMASVMGNDFLPRIPSAYCGESAMDNFLEVYVRCVLPYGFLTEGKGEINLRQLGRFLGGYGKMESMLFRQHLVKEKQCEPRDARGAFPTVADHMYRKQYYTTTTIQQSTIAASCKAYIEGLRFVWQYYSCTSEYCSWSWYYPHHHAPFATDLAQLLEDLAWDKKKLPAPPLEVNPPSTFAQLLCILPPSSRKLLPGTLHDLMTNPPSHLEDTFPSEWAVDYAGSNGREHLSTVLLPFANMKALQDAVDDVASGLTADERLRMRNRKYHIWIQGSGVDAATTSAAREFALRGVSDLKADEVEELIQYDYEASLFQVKTVNICKLIDVAPSIDFRPRTYASTLAVSEEITGGGDGEGARTNVVANLKPDRRMRKPKGGRQAEASSTPRRLLLSRGMPLGDFTLAVTAVLFVATLLTGGTVEALEWAIVGVCSFALLAFMGTAQSNTPLASGCRIQRNQTRDAFLDWLCSDCLTLNFMKNDRCFQCRAPADDAASWAIFTGKLPQRPPPYDANHSMQKKKVFRLALQ</sequence>
<dbReference type="Gene3D" id="3.40.50.12390">
    <property type="match status" value="2"/>
</dbReference>
<dbReference type="InterPro" id="IPR004859">
    <property type="entry name" value="Xrn1_N"/>
</dbReference>
<dbReference type="Pfam" id="PF03159">
    <property type="entry name" value="XRN_N"/>
    <property type="match status" value="1"/>
</dbReference>
<accession>A0A0S4JAB4</accession>
<reference evidence="11" key="1">
    <citation type="submission" date="2015-09" db="EMBL/GenBank/DDBJ databases">
        <authorList>
            <consortium name="Pathogen Informatics"/>
        </authorList>
    </citation>
    <scope>NUCLEOTIDE SEQUENCE [LARGE SCALE GENOMIC DNA]</scope>
    <source>
        <strain evidence="11">Lake Konstanz</strain>
    </source>
</reference>
<feature type="region of interest" description="Disordered" evidence="8">
    <location>
        <begin position="151"/>
        <end position="173"/>
    </location>
</feature>
<dbReference type="OMA" id="WYYPFHH"/>
<dbReference type="GO" id="GO:0000956">
    <property type="term" value="P:nuclear-transcribed mRNA catabolic process"/>
    <property type="evidence" value="ECO:0007669"/>
    <property type="project" value="TreeGrafter"/>
</dbReference>
<dbReference type="GO" id="GO:0004534">
    <property type="term" value="F:5'-3' RNA exonuclease activity"/>
    <property type="evidence" value="ECO:0007669"/>
    <property type="project" value="TreeGrafter"/>
</dbReference>
<dbReference type="PANTHER" id="PTHR12341">
    <property type="entry name" value="5'-&gt;3' EXORIBONUCLEASE"/>
    <property type="match status" value="1"/>
</dbReference>
<dbReference type="GO" id="GO:0008270">
    <property type="term" value="F:zinc ion binding"/>
    <property type="evidence" value="ECO:0007669"/>
    <property type="project" value="UniProtKB-KW"/>
</dbReference>
<dbReference type="GO" id="GO:0005634">
    <property type="term" value="C:nucleus"/>
    <property type="evidence" value="ECO:0007669"/>
    <property type="project" value="TreeGrafter"/>
</dbReference>
<protein>
    <submittedName>
        <fullName evidence="10">5-3 exonuclease, putative</fullName>
    </submittedName>
</protein>
<name>A0A0S4JAB4_BODSA</name>
<dbReference type="GO" id="GO:0003723">
    <property type="term" value="F:RNA binding"/>
    <property type="evidence" value="ECO:0007669"/>
    <property type="project" value="TreeGrafter"/>
</dbReference>
<feature type="region of interest" description="Disordered" evidence="8">
    <location>
        <begin position="335"/>
        <end position="377"/>
    </location>
</feature>
<evidence type="ECO:0000313" key="10">
    <source>
        <dbReference type="EMBL" id="CUG87179.1"/>
    </source>
</evidence>
<evidence type="ECO:0000256" key="6">
    <source>
        <dbReference type="ARBA" id="ARBA00022839"/>
    </source>
</evidence>
<dbReference type="OrthoDB" id="372487at2759"/>
<keyword evidence="2" id="KW-0479">Metal-binding</keyword>
<dbReference type="InterPro" id="IPR041412">
    <property type="entry name" value="Xrn1_helical"/>
</dbReference>
<dbReference type="PANTHER" id="PTHR12341:SF75">
    <property type="entry name" value="EXONUCLEASE XRNA, PUTATIVE-RELATED"/>
    <property type="match status" value="1"/>
</dbReference>
<feature type="compositionally biased region" description="Basic and acidic residues" evidence="8">
    <location>
        <begin position="355"/>
        <end position="369"/>
    </location>
</feature>
<organism evidence="10 11">
    <name type="scientific">Bodo saltans</name>
    <name type="common">Flagellated protozoan</name>
    <dbReference type="NCBI Taxonomy" id="75058"/>
    <lineage>
        <taxon>Eukaryota</taxon>
        <taxon>Discoba</taxon>
        <taxon>Euglenozoa</taxon>
        <taxon>Kinetoplastea</taxon>
        <taxon>Metakinetoplastina</taxon>
        <taxon>Eubodonida</taxon>
        <taxon>Bodonidae</taxon>
        <taxon>Bodo</taxon>
    </lineage>
</organism>
<dbReference type="Proteomes" id="UP000051952">
    <property type="component" value="Unassembled WGS sequence"/>
</dbReference>
<keyword evidence="3 7" id="KW-0863">Zinc-finger</keyword>
<keyword evidence="5" id="KW-0862">Zinc</keyword>
<evidence type="ECO:0000256" key="4">
    <source>
        <dbReference type="ARBA" id="ARBA00022801"/>
    </source>
</evidence>
<gene>
    <name evidence="10" type="ORF">BSAL_09025</name>
</gene>
<evidence type="ECO:0000256" key="5">
    <source>
        <dbReference type="ARBA" id="ARBA00022833"/>
    </source>
</evidence>
<feature type="domain" description="RanBP2-type" evidence="9">
    <location>
        <begin position="938"/>
        <end position="969"/>
    </location>
</feature>
<evidence type="ECO:0000256" key="7">
    <source>
        <dbReference type="PROSITE-ProRule" id="PRU00322"/>
    </source>
</evidence>
<proteinExistence type="predicted"/>
<dbReference type="Gene3D" id="1.25.40.1050">
    <property type="match status" value="1"/>
</dbReference>
<dbReference type="PROSITE" id="PS01358">
    <property type="entry name" value="ZF_RANBP2_1"/>
    <property type="match status" value="1"/>
</dbReference>